<dbReference type="EMBL" id="AASOHJ010000129">
    <property type="protein sequence ID" value="EFE8676628.1"/>
    <property type="molecule type" value="Genomic_DNA"/>
</dbReference>
<evidence type="ECO:0000313" key="1">
    <source>
        <dbReference type="EMBL" id="EFE8676628.1"/>
    </source>
</evidence>
<proteinExistence type="predicted"/>
<sequence length="62" mass="6605">MTIQVVCFVSEAGINGRGCCCRNMGWHFAVTESVVSVMIITALGSIGDKPRPVSARAVVCIY</sequence>
<protein>
    <submittedName>
        <fullName evidence="1">Uncharacterized protein</fullName>
    </submittedName>
</protein>
<organism evidence="1 2">
    <name type="scientific">Escherichia coli</name>
    <dbReference type="NCBI Taxonomy" id="562"/>
    <lineage>
        <taxon>Bacteria</taxon>
        <taxon>Pseudomonadati</taxon>
        <taxon>Pseudomonadota</taxon>
        <taxon>Gammaproteobacteria</taxon>
        <taxon>Enterobacterales</taxon>
        <taxon>Enterobacteriaceae</taxon>
        <taxon>Escherichia</taxon>
    </lineage>
</organism>
<evidence type="ECO:0000313" key="2">
    <source>
        <dbReference type="Proteomes" id="UP000533482"/>
    </source>
</evidence>
<accession>A0A8S7N374</accession>
<reference evidence="1 2" key="1">
    <citation type="submission" date="2019-09" db="EMBL/GenBank/DDBJ databases">
        <authorList>
            <consortium name="NARMS: The National Antimicrobial Resistance Monitoring System"/>
        </authorList>
    </citation>
    <scope>NUCLEOTIDE SEQUENCE [LARGE SCALE GENOMIC DNA]</scope>
    <source>
        <strain evidence="1 2">FSIS11923834</strain>
    </source>
</reference>
<comment type="caution">
    <text evidence="1">The sequence shown here is derived from an EMBL/GenBank/DDBJ whole genome shotgun (WGS) entry which is preliminary data.</text>
</comment>
<dbReference type="AlphaFoldDB" id="A0A8S7N374"/>
<dbReference type="Proteomes" id="UP000533482">
    <property type="component" value="Unassembled WGS sequence"/>
</dbReference>
<gene>
    <name evidence="1" type="ORF">F7N46_26860</name>
</gene>
<name>A0A8S7N374_ECOLX</name>